<evidence type="ECO:0000256" key="1">
    <source>
        <dbReference type="ARBA" id="ARBA00010233"/>
    </source>
</evidence>
<dbReference type="PANTHER" id="PTHR30237:SF2">
    <property type="entry name" value="MUREIN TETRAPEPTIDE CARBOXYPEPTIDASE"/>
    <property type="match status" value="1"/>
</dbReference>
<comment type="caution">
    <text evidence="9">The sequence shown here is derived from an EMBL/GenBank/DDBJ whole genome shotgun (WGS) entry which is preliminary data.</text>
</comment>
<name>A0A1Q9B2E3_9HYPH</name>
<gene>
    <name evidence="9" type="ORF">BJF93_01625</name>
</gene>
<keyword evidence="2 9" id="KW-0121">Carboxypeptidase</keyword>
<keyword evidence="4" id="KW-0378">Hydrolase</keyword>
<keyword evidence="5" id="KW-0720">Serine protease</keyword>
<dbReference type="SUPFAM" id="SSF141986">
    <property type="entry name" value="LD-carboxypeptidase A C-terminal domain-like"/>
    <property type="match status" value="1"/>
</dbReference>
<dbReference type="InterPro" id="IPR027478">
    <property type="entry name" value="LdcA_N"/>
</dbReference>
<dbReference type="Gene3D" id="3.50.30.60">
    <property type="entry name" value="LD-carboxypeptidase A C-terminal domain-like"/>
    <property type="match status" value="1"/>
</dbReference>
<evidence type="ECO:0000256" key="4">
    <source>
        <dbReference type="ARBA" id="ARBA00022801"/>
    </source>
</evidence>
<keyword evidence="3" id="KW-0645">Protease</keyword>
<keyword evidence="10" id="KW-1185">Reference proteome</keyword>
<dbReference type="InterPro" id="IPR029062">
    <property type="entry name" value="Class_I_gatase-like"/>
</dbReference>
<feature type="active site" description="Charge relay system" evidence="6">
    <location>
        <position position="215"/>
    </location>
</feature>
<dbReference type="Pfam" id="PF02016">
    <property type="entry name" value="Peptidase_S66"/>
    <property type="match status" value="1"/>
</dbReference>
<organism evidence="9 10">
    <name type="scientific">Xaviernesmea oryzae</name>
    <dbReference type="NCBI Taxonomy" id="464029"/>
    <lineage>
        <taxon>Bacteria</taxon>
        <taxon>Pseudomonadati</taxon>
        <taxon>Pseudomonadota</taxon>
        <taxon>Alphaproteobacteria</taxon>
        <taxon>Hyphomicrobiales</taxon>
        <taxon>Rhizobiaceae</taxon>
        <taxon>Rhizobium/Agrobacterium group</taxon>
        <taxon>Xaviernesmea</taxon>
    </lineage>
</organism>
<dbReference type="GO" id="GO:0006508">
    <property type="term" value="P:proteolysis"/>
    <property type="evidence" value="ECO:0007669"/>
    <property type="project" value="UniProtKB-KW"/>
</dbReference>
<reference evidence="9 10" key="1">
    <citation type="submission" date="2016-09" db="EMBL/GenBank/DDBJ databases">
        <title>Rhizobium sp. nov., a novel species isolated from the rice rhizosphere.</title>
        <authorList>
            <person name="Zhao J."/>
            <person name="Zhang X."/>
        </authorList>
    </citation>
    <scope>NUCLEOTIDE SEQUENCE [LARGE SCALE GENOMIC DNA]</scope>
    <source>
        <strain evidence="9 10">1.7048</strain>
    </source>
</reference>
<dbReference type="CDD" id="cd07025">
    <property type="entry name" value="Peptidase_S66"/>
    <property type="match status" value="1"/>
</dbReference>
<evidence type="ECO:0000256" key="6">
    <source>
        <dbReference type="PIRSR" id="PIRSR028757-1"/>
    </source>
</evidence>
<dbReference type="GO" id="GO:0008236">
    <property type="term" value="F:serine-type peptidase activity"/>
    <property type="evidence" value="ECO:0007669"/>
    <property type="project" value="UniProtKB-KW"/>
</dbReference>
<evidence type="ECO:0000256" key="5">
    <source>
        <dbReference type="ARBA" id="ARBA00022825"/>
    </source>
</evidence>
<sequence length="306" mass="32426">MPAPALRRPIILPPKLQPGDLIRFVSPASTPERDNVMARAAVLESWGFRVDIAPHAFDRSGFLAGSDDDRLADLNEAFKDPAVRAIMATRGGKGSYRIADRLDLAAVKADPKWLVGFSDITILQCALLRGAGLASLHGALLVEEGEAEPENAALLHHFLTRWGEVRITARLDEPTALLTRPGAASGPLVGGNLAMLVTAAGWMLPNLSGTILLLEAVDCQPGEVDRALTMLCKAGHLDGLAGIAIGQMLPAEEGRDAVILRVLQEHIDALGLPVLGGLPIGHGERPLTVPFGAHVRLDGEALTFAF</sequence>
<dbReference type="InterPro" id="IPR027461">
    <property type="entry name" value="Carboxypeptidase_A_C_sf"/>
</dbReference>
<dbReference type="RefSeq" id="WP_075625929.1">
    <property type="nucleotide sequence ID" value="NZ_FOAM01000014.1"/>
</dbReference>
<evidence type="ECO:0000313" key="9">
    <source>
        <dbReference type="EMBL" id="OLP62168.1"/>
    </source>
</evidence>
<feature type="active site" description="Charge relay system" evidence="6">
    <location>
        <position position="282"/>
    </location>
</feature>
<evidence type="ECO:0000259" key="8">
    <source>
        <dbReference type="Pfam" id="PF17676"/>
    </source>
</evidence>
<dbReference type="Proteomes" id="UP000186364">
    <property type="component" value="Unassembled WGS sequence"/>
</dbReference>
<dbReference type="GO" id="GO:0004180">
    <property type="term" value="F:carboxypeptidase activity"/>
    <property type="evidence" value="ECO:0007669"/>
    <property type="project" value="UniProtKB-KW"/>
</dbReference>
<proteinExistence type="inferred from homology"/>
<dbReference type="InterPro" id="IPR040449">
    <property type="entry name" value="Peptidase_S66_N"/>
</dbReference>
<dbReference type="Pfam" id="PF17676">
    <property type="entry name" value="Peptidase_S66C"/>
    <property type="match status" value="1"/>
</dbReference>
<protein>
    <submittedName>
        <fullName evidence="9">LD-carboxypeptidase</fullName>
    </submittedName>
</protein>
<feature type="active site" description="Nucleophile" evidence="6">
    <location>
        <position position="118"/>
    </location>
</feature>
<evidence type="ECO:0000256" key="3">
    <source>
        <dbReference type="ARBA" id="ARBA00022670"/>
    </source>
</evidence>
<dbReference type="InterPro" id="IPR003507">
    <property type="entry name" value="S66_fam"/>
</dbReference>
<dbReference type="OrthoDB" id="9807329at2"/>
<dbReference type="InterPro" id="IPR040921">
    <property type="entry name" value="Peptidase_S66C"/>
</dbReference>
<evidence type="ECO:0000313" key="10">
    <source>
        <dbReference type="Proteomes" id="UP000186364"/>
    </source>
</evidence>
<dbReference type="PANTHER" id="PTHR30237">
    <property type="entry name" value="MURAMOYLTETRAPEPTIDE CARBOXYPEPTIDASE"/>
    <property type="match status" value="1"/>
</dbReference>
<comment type="similarity">
    <text evidence="1">Belongs to the peptidase S66 family.</text>
</comment>
<dbReference type="SUPFAM" id="SSF52317">
    <property type="entry name" value="Class I glutamine amidotransferase-like"/>
    <property type="match status" value="1"/>
</dbReference>
<feature type="domain" description="LD-carboxypeptidase N-terminal" evidence="7">
    <location>
        <begin position="22"/>
        <end position="138"/>
    </location>
</feature>
<dbReference type="AlphaFoldDB" id="A0A1Q9B2E3"/>
<dbReference type="Gene3D" id="3.40.50.10740">
    <property type="entry name" value="Class I glutamine amidotransferase-like"/>
    <property type="match status" value="1"/>
</dbReference>
<dbReference type="EMBL" id="MKIP01000028">
    <property type="protein sequence ID" value="OLP62168.1"/>
    <property type="molecule type" value="Genomic_DNA"/>
</dbReference>
<evidence type="ECO:0000259" key="7">
    <source>
        <dbReference type="Pfam" id="PF02016"/>
    </source>
</evidence>
<feature type="domain" description="LD-carboxypeptidase C-terminal" evidence="8">
    <location>
        <begin position="185"/>
        <end position="297"/>
    </location>
</feature>
<evidence type="ECO:0000256" key="2">
    <source>
        <dbReference type="ARBA" id="ARBA00022645"/>
    </source>
</evidence>
<dbReference type="PIRSF" id="PIRSF028757">
    <property type="entry name" value="LD-carboxypeptidase"/>
    <property type="match status" value="1"/>
</dbReference>
<accession>A0A1Q9B2E3</accession>